<organism evidence="9 10">
    <name type="scientific">Faecalibacterium prausnitzii</name>
    <dbReference type="NCBI Taxonomy" id="853"/>
    <lineage>
        <taxon>Bacteria</taxon>
        <taxon>Bacillati</taxon>
        <taxon>Bacillota</taxon>
        <taxon>Clostridia</taxon>
        <taxon>Eubacteriales</taxon>
        <taxon>Oscillospiraceae</taxon>
        <taxon>Faecalibacterium</taxon>
    </lineage>
</organism>
<dbReference type="PANTHER" id="PTHR43053">
    <property type="entry name" value="GLYCOSIDASE FAMILY 31"/>
    <property type="match status" value="1"/>
</dbReference>
<dbReference type="Pfam" id="PF02065">
    <property type="entry name" value="Melibiase"/>
    <property type="match status" value="1"/>
</dbReference>
<dbReference type="InterPro" id="IPR000111">
    <property type="entry name" value="Glyco_hydro_27/36_CS"/>
</dbReference>
<comment type="caution">
    <text evidence="9">The sequence shown here is derived from an EMBL/GenBank/DDBJ whole genome shotgun (WGS) entry which is preliminary data.</text>
</comment>
<dbReference type="OrthoDB" id="9758822at2"/>
<dbReference type="Gene3D" id="2.70.98.60">
    <property type="entry name" value="alpha-galactosidase from lactobacil brevis"/>
    <property type="match status" value="1"/>
</dbReference>
<dbReference type="InterPro" id="IPR031705">
    <property type="entry name" value="Glyco_hydro_36_C"/>
</dbReference>
<dbReference type="InterPro" id="IPR031704">
    <property type="entry name" value="Glyco_hydro_36_N"/>
</dbReference>
<dbReference type="GO" id="GO:0004557">
    <property type="term" value="F:alpha-galactosidase activity"/>
    <property type="evidence" value="ECO:0007669"/>
    <property type="project" value="UniProtKB-UniRule"/>
</dbReference>
<dbReference type="CDD" id="cd14791">
    <property type="entry name" value="GH36"/>
    <property type="match status" value="1"/>
</dbReference>
<dbReference type="InterPro" id="IPR017853">
    <property type="entry name" value="GH"/>
</dbReference>
<feature type="domain" description="Glycosyl hydrolase family 36 N-terminal" evidence="8">
    <location>
        <begin position="29"/>
        <end position="286"/>
    </location>
</feature>
<evidence type="ECO:0000256" key="6">
    <source>
        <dbReference type="PIRSR" id="PIRSR005536-1"/>
    </source>
</evidence>
<dbReference type="SUPFAM" id="SSF51445">
    <property type="entry name" value="(Trans)glycosidases"/>
    <property type="match status" value="1"/>
</dbReference>
<dbReference type="AlphaFoldDB" id="A0A2A7B6H2"/>
<dbReference type="PRINTS" id="PR00743">
    <property type="entry name" value="GLHYDRLASE36"/>
</dbReference>
<dbReference type="InterPro" id="IPR013780">
    <property type="entry name" value="Glyco_hydro_b"/>
</dbReference>
<evidence type="ECO:0000256" key="2">
    <source>
        <dbReference type="ARBA" id="ARBA00012755"/>
    </source>
</evidence>
<dbReference type="EMBL" id="NOUV01000014">
    <property type="protein sequence ID" value="PDX86931.1"/>
    <property type="molecule type" value="Genomic_DNA"/>
</dbReference>
<dbReference type="RefSeq" id="WP_097792759.1">
    <property type="nucleotide sequence ID" value="NZ_NOUV01000014.1"/>
</dbReference>
<reference evidence="9 10" key="1">
    <citation type="journal article" date="2017" name="Front. Microbiol.">
        <title>New Insights into the Diversity of the Genus Faecalibacterium.</title>
        <authorList>
            <person name="Benevides L."/>
            <person name="Burman S."/>
            <person name="Martin R."/>
            <person name="Robert V."/>
            <person name="Thomas M."/>
            <person name="Miquel S."/>
            <person name="Chain F."/>
            <person name="Sokol H."/>
            <person name="Bermudez-Humaran L.G."/>
            <person name="Morrison M."/>
            <person name="Langella P."/>
            <person name="Azevedo V.A."/>
            <person name="Chatel J.M."/>
            <person name="Soares S."/>
        </authorList>
    </citation>
    <scope>NUCLEOTIDE SEQUENCE [LARGE SCALE GENOMIC DNA]</scope>
    <source>
        <strain evidence="9 10">AHMP21</strain>
    </source>
</reference>
<dbReference type="PANTHER" id="PTHR43053:SF3">
    <property type="entry name" value="ALPHA-GALACTOSIDASE C-RELATED"/>
    <property type="match status" value="1"/>
</dbReference>
<dbReference type="Gene3D" id="3.20.20.70">
    <property type="entry name" value="Aldolase class I"/>
    <property type="match status" value="1"/>
</dbReference>
<sequence>MSIRFDSEARIFVLETAHTSYHMKVDALGHLLHLYYGKTIGTGDLMQLYPRTDRGFSPDYYAYRTHRGISPDLLPQEYTGCNVGDFRLSCLTVADSRGAFGADFTYVSHTVEAGKYQLTGLPCAHEEENDAETLIVRMQDEATGLTLELLYGVFAQQDVITRAARLTNHGDTPLRLDKAASACLDLPFGRWDLLHFHGRHAMERQLEREAVGTNIQTISSVRGSSSHHNNPFLILCQQDATETSGACYGVMMVYSGSYQMDVERSQTGLVRVVSGIQEERFAWNLKPGETFDTPEVILSFAAEGLTPLSQQYHRFLRRNICRGPWKDKRRPVLINNWEATYFDFNTEKIVKIAEKAASLGVEMMVLDDGWFGTRNDDNQGLGDWTVNCEKLPGGLDPLIGQINALGMKFGLWIEPEMVNENSQLYRTHPDWALTLPGRKPAMGRNQLVLDLSRPEVVDYLAGVIGKLLREHHIEYIKWDMNRSMSDVYSRAFPAEQQGEIMHRYMLGVYALAERLTQGFPEVLFEGCAGGGGRFDAGMLCYYPQIWCSDDTDAIERLTIQHGTSFGYPVCTMGAHVSACPNHQTGRTTPIDTRAVVAMSGTFGYELDLGKLKRAECTAVKNQIKRFKRLNDLIRTGDYYRLTDPAENAYFTAWQFAAEDGSEALLNLVVTHPQANPLPIHLCFRGLEEDAVYELDGIDYFGSRYAHDVEDGIHKGMRFSGSTLLYAGLVLPQLFGDYPSVQLHLTRKG</sequence>
<dbReference type="InterPro" id="IPR002252">
    <property type="entry name" value="Glyco_hydro_36"/>
</dbReference>
<dbReference type="InterPro" id="IPR050985">
    <property type="entry name" value="Alpha-glycosidase_related"/>
</dbReference>
<evidence type="ECO:0000256" key="4">
    <source>
        <dbReference type="ARBA" id="ARBA00023295"/>
    </source>
</evidence>
<evidence type="ECO:0000313" key="10">
    <source>
        <dbReference type="Proteomes" id="UP000220904"/>
    </source>
</evidence>
<gene>
    <name evidence="9" type="ORF">CHR60_09450</name>
</gene>
<keyword evidence="4 5" id="KW-0326">Glycosidase</keyword>
<feature type="active site" description="Nucleophile" evidence="6">
    <location>
        <position position="479"/>
    </location>
</feature>
<dbReference type="PIRSF" id="PIRSF005536">
    <property type="entry name" value="Agal"/>
    <property type="match status" value="1"/>
</dbReference>
<feature type="domain" description="Glycosyl hydrolase family 36 C-terminal" evidence="7">
    <location>
        <begin position="651"/>
        <end position="744"/>
    </location>
</feature>
<evidence type="ECO:0000256" key="5">
    <source>
        <dbReference type="PIRNR" id="PIRNR005536"/>
    </source>
</evidence>
<evidence type="ECO:0000256" key="3">
    <source>
        <dbReference type="ARBA" id="ARBA00022801"/>
    </source>
</evidence>
<dbReference type="Pfam" id="PF16875">
    <property type="entry name" value="Glyco_hydro_36N"/>
    <property type="match status" value="1"/>
</dbReference>
<keyword evidence="3 5" id="KW-0378">Hydrolase</keyword>
<evidence type="ECO:0000259" key="7">
    <source>
        <dbReference type="Pfam" id="PF16874"/>
    </source>
</evidence>
<dbReference type="FunFam" id="3.20.20.70:FF:000118">
    <property type="entry name" value="Alpha-galactosidase"/>
    <property type="match status" value="1"/>
</dbReference>
<dbReference type="InterPro" id="IPR013785">
    <property type="entry name" value="Aldolase_TIM"/>
</dbReference>
<evidence type="ECO:0000256" key="1">
    <source>
        <dbReference type="ARBA" id="ARBA00001255"/>
    </source>
</evidence>
<name>A0A2A7B6H2_9FIRM</name>
<evidence type="ECO:0000313" key="9">
    <source>
        <dbReference type="EMBL" id="PDX86931.1"/>
    </source>
</evidence>
<dbReference type="EC" id="3.2.1.22" evidence="2 5"/>
<comment type="similarity">
    <text evidence="5">Belongs to the glycosyl hydrolase.</text>
</comment>
<dbReference type="Gene3D" id="2.60.40.1180">
    <property type="entry name" value="Golgi alpha-mannosidase II"/>
    <property type="match status" value="1"/>
</dbReference>
<dbReference type="Pfam" id="PF16874">
    <property type="entry name" value="Glyco_hydro_36C"/>
    <property type="match status" value="1"/>
</dbReference>
<accession>A0A2A7B6H2</accession>
<dbReference type="PROSITE" id="PS00512">
    <property type="entry name" value="ALPHA_GALACTOSIDASE"/>
    <property type="match status" value="1"/>
</dbReference>
<dbReference type="GO" id="GO:0016052">
    <property type="term" value="P:carbohydrate catabolic process"/>
    <property type="evidence" value="ECO:0007669"/>
    <property type="project" value="InterPro"/>
</dbReference>
<evidence type="ECO:0000259" key="8">
    <source>
        <dbReference type="Pfam" id="PF16875"/>
    </source>
</evidence>
<protein>
    <recommendedName>
        <fullName evidence="2 5">Alpha-galactosidase</fullName>
        <ecNumber evidence="2 5">3.2.1.22</ecNumber>
    </recommendedName>
</protein>
<comment type="catalytic activity">
    <reaction evidence="1 5">
        <text>Hydrolysis of terminal, non-reducing alpha-D-galactose residues in alpha-D-galactosides, including galactose oligosaccharides, galactomannans and galactolipids.</text>
        <dbReference type="EC" id="3.2.1.22"/>
    </reaction>
</comment>
<dbReference type="InterPro" id="IPR038417">
    <property type="entry name" value="Alpga-gal_N_sf"/>
</dbReference>
<proteinExistence type="inferred from homology"/>
<dbReference type="Proteomes" id="UP000220904">
    <property type="component" value="Unassembled WGS sequence"/>
</dbReference>
<feature type="active site" description="Proton donor" evidence="6">
    <location>
        <position position="549"/>
    </location>
</feature>